<comment type="caution">
    <text evidence="4">The sequence shown here is derived from an EMBL/GenBank/DDBJ whole genome shotgun (WGS) entry which is preliminary data.</text>
</comment>
<feature type="region of interest" description="Disordered" evidence="2">
    <location>
        <begin position="195"/>
        <end position="434"/>
    </location>
</feature>
<dbReference type="Proteomes" id="UP000821866">
    <property type="component" value="Chromosome 4"/>
</dbReference>
<feature type="compositionally biased region" description="Low complexity" evidence="2">
    <location>
        <begin position="385"/>
        <end position="411"/>
    </location>
</feature>
<proteinExistence type="predicted"/>
<feature type="compositionally biased region" description="Low complexity" evidence="2">
    <location>
        <begin position="280"/>
        <end position="304"/>
    </location>
</feature>
<dbReference type="VEuPathDB" id="VectorBase:LOC119168649"/>
<feature type="compositionally biased region" description="Acidic residues" evidence="2">
    <location>
        <begin position="412"/>
        <end position="424"/>
    </location>
</feature>
<feature type="compositionally biased region" description="Polar residues" evidence="2">
    <location>
        <begin position="371"/>
        <end position="380"/>
    </location>
</feature>
<dbReference type="VEuPathDB" id="VectorBase:LOC119168650"/>
<keyword evidence="1" id="KW-0863">Zinc-finger</keyword>
<dbReference type="InterPro" id="IPR013087">
    <property type="entry name" value="Znf_C2H2_type"/>
</dbReference>
<feature type="compositionally biased region" description="Low complexity" evidence="2">
    <location>
        <begin position="343"/>
        <end position="358"/>
    </location>
</feature>
<evidence type="ECO:0000259" key="3">
    <source>
        <dbReference type="PROSITE" id="PS50157"/>
    </source>
</evidence>
<feature type="compositionally biased region" description="Basic residues" evidence="2">
    <location>
        <begin position="747"/>
        <end position="757"/>
    </location>
</feature>
<dbReference type="PROSITE" id="PS00028">
    <property type="entry name" value="ZINC_FINGER_C2H2_1"/>
    <property type="match status" value="1"/>
</dbReference>
<protein>
    <recommendedName>
        <fullName evidence="3">C2H2-type domain-containing protein</fullName>
    </recommendedName>
</protein>
<feature type="region of interest" description="Disordered" evidence="2">
    <location>
        <begin position="734"/>
        <end position="757"/>
    </location>
</feature>
<feature type="region of interest" description="Disordered" evidence="2">
    <location>
        <begin position="1"/>
        <end position="79"/>
    </location>
</feature>
<evidence type="ECO:0000313" key="4">
    <source>
        <dbReference type="EMBL" id="KAH8027296.1"/>
    </source>
</evidence>
<feature type="compositionally biased region" description="Basic residues" evidence="2">
    <location>
        <begin position="10"/>
        <end position="19"/>
    </location>
</feature>
<accession>A0A9J6DZY0</accession>
<gene>
    <name evidence="4" type="ORF">HPB51_004208</name>
</gene>
<reference evidence="4" key="1">
    <citation type="journal article" date="2020" name="Cell">
        <title>Large-Scale Comparative Analyses of Tick Genomes Elucidate Their Genetic Diversity and Vector Capacities.</title>
        <authorList>
            <consortium name="Tick Genome and Microbiome Consortium (TIGMIC)"/>
            <person name="Jia N."/>
            <person name="Wang J."/>
            <person name="Shi W."/>
            <person name="Du L."/>
            <person name="Sun Y."/>
            <person name="Zhan W."/>
            <person name="Jiang J.F."/>
            <person name="Wang Q."/>
            <person name="Zhang B."/>
            <person name="Ji P."/>
            <person name="Bell-Sakyi L."/>
            <person name="Cui X.M."/>
            <person name="Yuan T.T."/>
            <person name="Jiang B.G."/>
            <person name="Yang W.F."/>
            <person name="Lam T.T."/>
            <person name="Chang Q.C."/>
            <person name="Ding S.J."/>
            <person name="Wang X.J."/>
            <person name="Zhu J.G."/>
            <person name="Ruan X.D."/>
            <person name="Zhao L."/>
            <person name="Wei J.T."/>
            <person name="Ye R.Z."/>
            <person name="Que T.C."/>
            <person name="Du C.H."/>
            <person name="Zhou Y.H."/>
            <person name="Cheng J.X."/>
            <person name="Dai P.F."/>
            <person name="Guo W.B."/>
            <person name="Han X.H."/>
            <person name="Huang E.J."/>
            <person name="Li L.F."/>
            <person name="Wei W."/>
            <person name="Gao Y.C."/>
            <person name="Liu J.Z."/>
            <person name="Shao H.Z."/>
            <person name="Wang X."/>
            <person name="Wang C.C."/>
            <person name="Yang T.C."/>
            <person name="Huo Q.B."/>
            <person name="Li W."/>
            <person name="Chen H.Y."/>
            <person name="Chen S.E."/>
            <person name="Zhou L.G."/>
            <person name="Ni X.B."/>
            <person name="Tian J.H."/>
            <person name="Sheng Y."/>
            <person name="Liu T."/>
            <person name="Pan Y.S."/>
            <person name="Xia L.Y."/>
            <person name="Li J."/>
            <person name="Zhao F."/>
            <person name="Cao W.C."/>
        </authorList>
    </citation>
    <scope>NUCLEOTIDE SEQUENCE</scope>
    <source>
        <strain evidence="4">Rmic-2018</strain>
    </source>
</reference>
<dbReference type="Gene3D" id="3.30.160.60">
    <property type="entry name" value="Classic Zinc Finger"/>
    <property type="match status" value="1"/>
</dbReference>
<keyword evidence="1" id="KW-0479">Metal-binding</keyword>
<evidence type="ECO:0000256" key="1">
    <source>
        <dbReference type="PROSITE-ProRule" id="PRU00042"/>
    </source>
</evidence>
<feature type="domain" description="C2H2-type" evidence="3">
    <location>
        <begin position="169"/>
        <end position="196"/>
    </location>
</feature>
<dbReference type="EMBL" id="JABSTU010000006">
    <property type="protein sequence ID" value="KAH8027296.1"/>
    <property type="molecule type" value="Genomic_DNA"/>
</dbReference>
<feature type="compositionally biased region" description="Low complexity" evidence="2">
    <location>
        <begin position="37"/>
        <end position="79"/>
    </location>
</feature>
<feature type="compositionally biased region" description="Low complexity" evidence="2">
    <location>
        <begin position="214"/>
        <end position="230"/>
    </location>
</feature>
<dbReference type="AlphaFoldDB" id="A0A9J6DZY0"/>
<dbReference type="PROSITE" id="PS50157">
    <property type="entry name" value="ZINC_FINGER_C2H2_2"/>
    <property type="match status" value="1"/>
</dbReference>
<keyword evidence="1" id="KW-0862">Zinc</keyword>
<name>A0A9J6DZY0_RHIMP</name>
<feature type="compositionally biased region" description="Low complexity" evidence="2">
    <location>
        <begin position="242"/>
        <end position="269"/>
    </location>
</feature>
<dbReference type="SMART" id="SM00355">
    <property type="entry name" value="ZnF_C2H2"/>
    <property type="match status" value="2"/>
</dbReference>
<reference evidence="4" key="2">
    <citation type="submission" date="2021-09" db="EMBL/GenBank/DDBJ databases">
        <authorList>
            <person name="Jia N."/>
            <person name="Wang J."/>
            <person name="Shi W."/>
            <person name="Du L."/>
            <person name="Sun Y."/>
            <person name="Zhan W."/>
            <person name="Jiang J."/>
            <person name="Wang Q."/>
            <person name="Zhang B."/>
            <person name="Ji P."/>
            <person name="Sakyi L.B."/>
            <person name="Cui X."/>
            <person name="Yuan T."/>
            <person name="Jiang B."/>
            <person name="Yang W."/>
            <person name="Lam T.T.-Y."/>
            <person name="Chang Q."/>
            <person name="Ding S."/>
            <person name="Wang X."/>
            <person name="Zhu J."/>
            <person name="Ruan X."/>
            <person name="Zhao L."/>
            <person name="Wei J."/>
            <person name="Que T."/>
            <person name="Du C."/>
            <person name="Cheng J."/>
            <person name="Dai P."/>
            <person name="Han X."/>
            <person name="Huang E."/>
            <person name="Gao Y."/>
            <person name="Liu J."/>
            <person name="Shao H."/>
            <person name="Ye R."/>
            <person name="Li L."/>
            <person name="Wei W."/>
            <person name="Wang X."/>
            <person name="Wang C."/>
            <person name="Huo Q."/>
            <person name="Li W."/>
            <person name="Guo W."/>
            <person name="Chen H."/>
            <person name="Chen S."/>
            <person name="Zhou L."/>
            <person name="Zhou L."/>
            <person name="Ni X."/>
            <person name="Tian J."/>
            <person name="Zhou Y."/>
            <person name="Sheng Y."/>
            <person name="Liu T."/>
            <person name="Pan Y."/>
            <person name="Xia L."/>
            <person name="Li J."/>
            <person name="Zhao F."/>
            <person name="Cao W."/>
        </authorList>
    </citation>
    <scope>NUCLEOTIDE SEQUENCE</scope>
    <source>
        <strain evidence="4">Rmic-2018</strain>
        <tissue evidence="4">Larvae</tissue>
    </source>
</reference>
<evidence type="ECO:0000313" key="5">
    <source>
        <dbReference type="Proteomes" id="UP000821866"/>
    </source>
</evidence>
<keyword evidence="5" id="KW-1185">Reference proteome</keyword>
<organism evidence="4 5">
    <name type="scientific">Rhipicephalus microplus</name>
    <name type="common">Cattle tick</name>
    <name type="synonym">Boophilus microplus</name>
    <dbReference type="NCBI Taxonomy" id="6941"/>
    <lineage>
        <taxon>Eukaryota</taxon>
        <taxon>Metazoa</taxon>
        <taxon>Ecdysozoa</taxon>
        <taxon>Arthropoda</taxon>
        <taxon>Chelicerata</taxon>
        <taxon>Arachnida</taxon>
        <taxon>Acari</taxon>
        <taxon>Parasitiformes</taxon>
        <taxon>Ixodida</taxon>
        <taxon>Ixodoidea</taxon>
        <taxon>Ixodidae</taxon>
        <taxon>Rhipicephalinae</taxon>
        <taxon>Rhipicephalus</taxon>
        <taxon>Boophilus</taxon>
    </lineage>
</organism>
<dbReference type="VEuPathDB" id="VectorBase:LOC119168654"/>
<sequence>MDPARPSSARGRRARRRHAAAPTGSPAPPPPQRPRRGTPGSPAAGPSSPASTASPSSGPAGSEAPASSRPSAPVQPRQPALDGDVLWVYLPAPAELQCPVDNCSMKYSGAAWTSRAQSVRRHVEFEHGVRVRERIYVCTVCDAPLTSRPSYHHCLARATLVPSTETPRRRCGVCDATFTTKRGLANHLRCHVDQAGPSGAARERAPARRVRHVSTSSSDTSSSGSGSSSPPAAPRASRRLRGLSPSDAASPVRPSSSPAARSGASSPASIGEPSAFEYLSSSGSSTSVGSASVPVVPTPAGVPVDLPVLGSPRSPDPASPRPSSSTRQVLVPYDFGPSSSFNGASPAPRGSSAASPVGDATFILDDDDDNTISYDVTVSSPPLDAGSSPVVLPGSPVSPASSPSPPASVDEAAADPDEVQEQPESDNATLRMPSDHTCLFEDQARLLRSLFRDPPSDESLAQCEEAWTRAVAFAVEAALLSLGLLALATFYFSPFSLLTACFNIHPGLIDFLSRHSLILHDLKDRLLSFRAAQINAEFLTNFDEFLHFKPKVETVPPGDLAALEGHPSPSARVITVPGSTWILGPAEPPKESPAFYRRSGPTSGSRRPPGVVRVYKPFLACHSRPGRQCLLATSTGPGPRDHLAAVVVRAYRPGHQATGTWPSTDEAFQSSQWEKTPSGSGDRLQAFACLPLPVRSPMPAGDTNGPWSFVTTSPPSSSPGLPARTSVHEVLEKSLPGNAYPPPATCRVHRAARPGFR</sequence>
<dbReference type="GO" id="GO:0008270">
    <property type="term" value="F:zinc ion binding"/>
    <property type="evidence" value="ECO:0007669"/>
    <property type="project" value="UniProtKB-KW"/>
</dbReference>
<evidence type="ECO:0000256" key="2">
    <source>
        <dbReference type="SAM" id="MobiDB-lite"/>
    </source>
</evidence>